<dbReference type="EMBL" id="LAJX01000158">
    <property type="protein sequence ID" value="KJV05891.1"/>
    <property type="molecule type" value="Genomic_DNA"/>
</dbReference>
<dbReference type="InterPro" id="IPR028087">
    <property type="entry name" value="Tad_N"/>
</dbReference>
<feature type="domain" description="Putative Flp pilus-assembly TadG-like N-terminal" evidence="2">
    <location>
        <begin position="16"/>
        <end position="59"/>
    </location>
</feature>
<evidence type="ECO:0000259" key="2">
    <source>
        <dbReference type="Pfam" id="PF13400"/>
    </source>
</evidence>
<keyword evidence="1" id="KW-0812">Transmembrane</keyword>
<evidence type="ECO:0000256" key="1">
    <source>
        <dbReference type="SAM" id="Phobius"/>
    </source>
</evidence>
<keyword evidence="4" id="KW-1185">Reference proteome</keyword>
<name>A0A0F3IGK4_9GAMM</name>
<comment type="caution">
    <text evidence="3">The sequence shown here is derived from an EMBL/GenBank/DDBJ whole genome shotgun (WGS) entry which is preliminary data.</text>
</comment>
<dbReference type="Proteomes" id="UP000033684">
    <property type="component" value="Unassembled WGS sequence"/>
</dbReference>
<dbReference type="AlphaFoldDB" id="A0A0F3IGK4"/>
<reference evidence="3 4" key="2">
    <citation type="journal article" date="2016" name="Microb. Ecol.">
        <title>Genome Characteristics of a Novel Type I Methanotroph (Sn10-6) Isolated from a Flooded Indian Rice Field.</title>
        <authorList>
            <person name="Rahalkar M.C."/>
            <person name="Pandit P.S."/>
            <person name="Dhakephalkar P.K."/>
            <person name="Pore S."/>
            <person name="Arora P."/>
            <person name="Kapse N."/>
        </authorList>
    </citation>
    <scope>NUCLEOTIDE SEQUENCE [LARGE SCALE GENOMIC DNA]</scope>
    <source>
        <strain evidence="3 4">Sn10-6</strain>
    </source>
</reference>
<proteinExistence type="predicted"/>
<accession>A0A0F3IGK4</accession>
<keyword evidence="1" id="KW-0472">Membrane</keyword>
<organism evidence="3 4">
    <name type="scientific">Methylocucumis oryzae</name>
    <dbReference type="NCBI Taxonomy" id="1632867"/>
    <lineage>
        <taxon>Bacteria</taxon>
        <taxon>Pseudomonadati</taxon>
        <taxon>Pseudomonadota</taxon>
        <taxon>Gammaproteobacteria</taxon>
        <taxon>Methylococcales</taxon>
        <taxon>Methylococcaceae</taxon>
        <taxon>Methylocucumis</taxon>
    </lineage>
</organism>
<dbReference type="Pfam" id="PF13400">
    <property type="entry name" value="Tad"/>
    <property type="match status" value="1"/>
</dbReference>
<evidence type="ECO:0000313" key="4">
    <source>
        <dbReference type="Proteomes" id="UP000033684"/>
    </source>
</evidence>
<protein>
    <recommendedName>
        <fullName evidence="2">Putative Flp pilus-assembly TadG-like N-terminal domain-containing protein</fullName>
    </recommendedName>
</protein>
<sequence length="174" mass="18258">MKHQNPITIKQQQGVVWILTLIVLPVLLALLAFVLNFSHVYLNQAKLQNAVDAAALSAAESLNNGLGNDALVDGVSAFNQTLTGGGNQELLNAGVLPDISFSHTVNPYDAWTADPFFVRVSATYTQDALLLAGFFGIDNITITASAIAGPSSFSAGPVPPAGTPILPTVLYPEL</sequence>
<gene>
    <name evidence="3" type="ORF">VZ94_14915</name>
</gene>
<evidence type="ECO:0000313" key="3">
    <source>
        <dbReference type="EMBL" id="KJV05891.1"/>
    </source>
</evidence>
<reference evidence="4" key="1">
    <citation type="submission" date="2015-03" db="EMBL/GenBank/DDBJ databases">
        <title>Draft genome sequence of a novel methanotroph (Sn10-6) isolated from flooded ricefield rhizosphere in India.</title>
        <authorList>
            <person name="Pandit P.S."/>
            <person name="Pore S.D."/>
            <person name="Arora P."/>
            <person name="Kapse N.G."/>
            <person name="Dhakephalkar P.K."/>
            <person name="Rahalkar M.C."/>
        </authorList>
    </citation>
    <scope>NUCLEOTIDE SEQUENCE [LARGE SCALE GENOMIC DNA]</scope>
    <source>
        <strain evidence="4">Sn10-6</strain>
    </source>
</reference>
<feature type="transmembrane region" description="Helical" evidence="1">
    <location>
        <begin position="15"/>
        <end position="37"/>
    </location>
</feature>
<keyword evidence="1" id="KW-1133">Transmembrane helix</keyword>